<feature type="transmembrane region" description="Helical" evidence="1">
    <location>
        <begin position="89"/>
        <end position="108"/>
    </location>
</feature>
<dbReference type="Pfam" id="PF14329">
    <property type="entry name" value="DUF4386"/>
    <property type="match status" value="1"/>
</dbReference>
<organism evidence="2 3">
    <name type="scientific">Fulvivirga imtechensis AK7</name>
    <dbReference type="NCBI Taxonomy" id="1237149"/>
    <lineage>
        <taxon>Bacteria</taxon>
        <taxon>Pseudomonadati</taxon>
        <taxon>Bacteroidota</taxon>
        <taxon>Cytophagia</taxon>
        <taxon>Cytophagales</taxon>
        <taxon>Fulvivirgaceae</taxon>
        <taxon>Fulvivirga</taxon>
    </lineage>
</organism>
<comment type="caution">
    <text evidence="2">The sequence shown here is derived from an EMBL/GenBank/DDBJ whole genome shotgun (WGS) entry which is preliminary data.</text>
</comment>
<keyword evidence="1" id="KW-1133">Transmembrane helix</keyword>
<keyword evidence="3" id="KW-1185">Reference proteome</keyword>
<keyword evidence="1" id="KW-0812">Transmembrane</keyword>
<evidence type="ECO:0000313" key="2">
    <source>
        <dbReference type="EMBL" id="ELR71541.1"/>
    </source>
</evidence>
<keyword evidence="1" id="KW-0472">Membrane</keyword>
<sequence>MTLTVVSKQYSTDVVDTSYLHLLGSLVKRYNSLSFDVAMLSLGSGGFILGYFLFQSRAVPRWIAVLGIIGSVLLFGRSLAVLMGYPQGFALFLPITLFEFIFPIWLIIKGFNQKLPDIQSSAV</sequence>
<evidence type="ECO:0000256" key="1">
    <source>
        <dbReference type="SAM" id="Phobius"/>
    </source>
</evidence>
<protein>
    <submittedName>
        <fullName evidence="2">Uncharacterized protein</fullName>
    </submittedName>
</protein>
<dbReference type="OrthoDB" id="1161162at2"/>
<proteinExistence type="predicted"/>
<feature type="transmembrane region" description="Helical" evidence="1">
    <location>
        <begin position="33"/>
        <end position="54"/>
    </location>
</feature>
<accession>L8JRD5</accession>
<reference evidence="2 3" key="1">
    <citation type="submission" date="2012-12" db="EMBL/GenBank/DDBJ databases">
        <title>Genome assembly of Fulvivirga imtechensis AK7.</title>
        <authorList>
            <person name="Nupur N."/>
            <person name="Khatri I."/>
            <person name="Kumar R."/>
            <person name="Subramanian S."/>
            <person name="Pinnaka A."/>
        </authorList>
    </citation>
    <scope>NUCLEOTIDE SEQUENCE [LARGE SCALE GENOMIC DNA]</scope>
    <source>
        <strain evidence="2 3">AK7</strain>
    </source>
</reference>
<gene>
    <name evidence="2" type="ORF">C900_02604</name>
</gene>
<dbReference type="AlphaFoldDB" id="L8JRD5"/>
<name>L8JRD5_9BACT</name>
<dbReference type="Proteomes" id="UP000011135">
    <property type="component" value="Unassembled WGS sequence"/>
</dbReference>
<feature type="transmembrane region" description="Helical" evidence="1">
    <location>
        <begin position="61"/>
        <end position="83"/>
    </location>
</feature>
<dbReference type="InterPro" id="IPR025495">
    <property type="entry name" value="DUF4386"/>
</dbReference>
<dbReference type="EMBL" id="AMZN01000039">
    <property type="protein sequence ID" value="ELR71541.1"/>
    <property type="molecule type" value="Genomic_DNA"/>
</dbReference>
<evidence type="ECO:0000313" key="3">
    <source>
        <dbReference type="Proteomes" id="UP000011135"/>
    </source>
</evidence>